<dbReference type="SUPFAM" id="SSF53850">
    <property type="entry name" value="Periplasmic binding protein-like II"/>
    <property type="match status" value="1"/>
</dbReference>
<reference evidence="3" key="1">
    <citation type="submission" date="2023-03" db="EMBL/GenBank/DDBJ databases">
        <title>Andean soil-derived lignocellulolytic bacterial consortium as a source of novel taxa and putative plastic-active enzymes.</title>
        <authorList>
            <person name="Diaz-Garcia L."/>
            <person name="Chuvochina M."/>
            <person name="Feuerriegel G."/>
            <person name="Bunk B."/>
            <person name="Sproer C."/>
            <person name="Streit W.R."/>
            <person name="Rodriguez L.M."/>
            <person name="Overmann J."/>
            <person name="Jimenez D.J."/>
        </authorList>
    </citation>
    <scope>NUCLEOTIDE SEQUENCE</scope>
    <source>
        <strain evidence="3">MAG 2441</strain>
    </source>
</reference>
<dbReference type="Pfam" id="PF01547">
    <property type="entry name" value="SBP_bac_1"/>
    <property type="match status" value="1"/>
</dbReference>
<gene>
    <name evidence="3" type="ORF">P0Y55_02970</name>
</gene>
<evidence type="ECO:0000313" key="3">
    <source>
        <dbReference type="EMBL" id="WEK55060.1"/>
    </source>
</evidence>
<feature type="signal peptide" evidence="2">
    <location>
        <begin position="1"/>
        <end position="19"/>
    </location>
</feature>
<dbReference type="InterPro" id="IPR006059">
    <property type="entry name" value="SBP"/>
</dbReference>
<accession>A0AA95JGK5</accession>
<dbReference type="InterPro" id="IPR050490">
    <property type="entry name" value="Bact_solute-bd_prot1"/>
</dbReference>
<feature type="compositionally biased region" description="Low complexity" evidence="1">
    <location>
        <begin position="25"/>
        <end position="38"/>
    </location>
</feature>
<dbReference type="Proteomes" id="UP001178662">
    <property type="component" value="Chromosome"/>
</dbReference>
<keyword evidence="2" id="KW-0732">Signal</keyword>
<dbReference type="PROSITE" id="PS51257">
    <property type="entry name" value="PROKAR_LIPOPROTEIN"/>
    <property type="match status" value="1"/>
</dbReference>
<dbReference type="EMBL" id="CP119317">
    <property type="protein sequence ID" value="WEK55060.1"/>
    <property type="molecule type" value="Genomic_DNA"/>
</dbReference>
<protein>
    <submittedName>
        <fullName evidence="3">Extracellular solute-binding protein</fullName>
    </submittedName>
</protein>
<dbReference type="AlphaFoldDB" id="A0AA95JGK5"/>
<sequence>MKKYLVLLVAVMMVFTIVACGSNNNNSSSSSDGKNDSSAVPATKDAEKSPDEQITLKFFTALADRTNGAGKVEQDIIDAYMNENPNVKIEVEALQDEPYKAKIKVYASTNAIPDIIQSWGQSSFIKPLIDNDMLLEINASEFANLDFVPGAMDGFIQDGKVYGVPRSADFFVLYYNKKIFNDNNVKVPETLPELLEASKQLRAKGINPITTNALDGWSLPIWYEYAAQRYTGDFNKIDNILKGQGTFSGDADFLAAASDLQALAENKALADGFLTADYGTSRNLFGQGQAAMYLMGNWEAGLATDENFPEEVRNNIAAISYPTSDKGKATDVAAWFGGGYSISKNSKNSEAAIAFLKYFFKPENWAKQVWQNGAGTPAQSFTDYLTGQESVLQKQLVDIFGSISSSSGTPMHDMGTDEFKTKVMEAHQKLLGKQINAEQFLKELDDAVALIK</sequence>
<evidence type="ECO:0000256" key="2">
    <source>
        <dbReference type="SAM" id="SignalP"/>
    </source>
</evidence>
<dbReference type="Gene3D" id="3.40.190.10">
    <property type="entry name" value="Periplasmic binding protein-like II"/>
    <property type="match status" value="2"/>
</dbReference>
<feature type="region of interest" description="Disordered" evidence="1">
    <location>
        <begin position="25"/>
        <end position="49"/>
    </location>
</feature>
<dbReference type="PANTHER" id="PTHR43649">
    <property type="entry name" value="ARABINOSE-BINDING PROTEIN-RELATED"/>
    <property type="match status" value="1"/>
</dbReference>
<name>A0AA95JGK5_9BACL</name>
<keyword evidence="4" id="KW-1185">Reference proteome</keyword>
<evidence type="ECO:0000256" key="1">
    <source>
        <dbReference type="SAM" id="MobiDB-lite"/>
    </source>
</evidence>
<evidence type="ECO:0000313" key="4">
    <source>
        <dbReference type="Proteomes" id="UP001178662"/>
    </source>
</evidence>
<dbReference type="PANTHER" id="PTHR43649:SF14">
    <property type="entry name" value="BLR3389 PROTEIN"/>
    <property type="match status" value="1"/>
</dbReference>
<feature type="chain" id="PRO_5041642513" evidence="2">
    <location>
        <begin position="20"/>
        <end position="452"/>
    </location>
</feature>
<organism evidence="3 4">
    <name type="scientific">Candidatus Cohnella colombiensis</name>
    <dbReference type="NCBI Taxonomy" id="3121368"/>
    <lineage>
        <taxon>Bacteria</taxon>
        <taxon>Bacillati</taxon>
        <taxon>Bacillota</taxon>
        <taxon>Bacilli</taxon>
        <taxon>Bacillales</taxon>
        <taxon>Paenibacillaceae</taxon>
        <taxon>Cohnella</taxon>
    </lineage>
</organism>
<proteinExistence type="predicted"/>